<dbReference type="GO" id="GO:0016846">
    <property type="term" value="F:carbon-sulfur lyase activity"/>
    <property type="evidence" value="ECO:0007669"/>
    <property type="project" value="InterPro"/>
</dbReference>
<sequence length="155" mass="17351">MSAFHTGGCQCGAVRYRFTTLGKASICHCRMCQKAFGNYFAPLVEVEGFEWTRGARAVFASSNLSNRGFCRDCGTPLTLETGDVYEVAVGSLDDPAVARIDYHANIADRHEVTLRFHEIPEATPDRETDNEAWNARIVSHQHPDHDTDTWLERTS</sequence>
<keyword evidence="3" id="KW-0862">Zinc</keyword>
<evidence type="ECO:0000313" key="6">
    <source>
        <dbReference type="EMBL" id="EDQ32470.1"/>
    </source>
</evidence>
<feature type="domain" description="CENP-V/GFA" evidence="5">
    <location>
        <begin position="5"/>
        <end position="103"/>
    </location>
</feature>
<keyword evidence="7" id="KW-1185">Reference proteome</keyword>
<dbReference type="RefSeq" id="WP_007198119.1">
    <property type="nucleotide sequence ID" value="NZ_CM002917.1"/>
</dbReference>
<dbReference type="Pfam" id="PF04828">
    <property type="entry name" value="GFA"/>
    <property type="match status" value="1"/>
</dbReference>
<dbReference type="EMBL" id="ABIA03000004">
    <property type="protein sequence ID" value="EDQ32470.1"/>
    <property type="molecule type" value="Genomic_DNA"/>
</dbReference>
<evidence type="ECO:0000256" key="1">
    <source>
        <dbReference type="ARBA" id="ARBA00005495"/>
    </source>
</evidence>
<comment type="caution">
    <text evidence="6">The sequence shown here is derived from an EMBL/GenBank/DDBJ whole genome shotgun (WGS) entry which is preliminary data.</text>
</comment>
<keyword evidence="2" id="KW-0479">Metal-binding</keyword>
<evidence type="ECO:0000259" key="5">
    <source>
        <dbReference type="PROSITE" id="PS51891"/>
    </source>
</evidence>
<gene>
    <name evidence="6" type="ORF">HPDFL43_11741</name>
</gene>
<evidence type="ECO:0000313" key="7">
    <source>
        <dbReference type="Proteomes" id="UP000004291"/>
    </source>
</evidence>
<dbReference type="InterPro" id="IPR006913">
    <property type="entry name" value="CENP-V/GFA"/>
</dbReference>
<organism evidence="6 7">
    <name type="scientific">Hoeflea phototrophica (strain DSM 17068 / NCIMB 14078 / DFL-43)</name>
    <dbReference type="NCBI Taxonomy" id="411684"/>
    <lineage>
        <taxon>Bacteria</taxon>
        <taxon>Pseudomonadati</taxon>
        <taxon>Pseudomonadota</taxon>
        <taxon>Alphaproteobacteria</taxon>
        <taxon>Hyphomicrobiales</taxon>
        <taxon>Rhizobiaceae</taxon>
        <taxon>Hoeflea</taxon>
    </lineage>
</organism>
<dbReference type="Proteomes" id="UP000004291">
    <property type="component" value="Chromosome"/>
</dbReference>
<dbReference type="AlphaFoldDB" id="A9DB98"/>
<reference evidence="6 7" key="2">
    <citation type="submission" date="2012-06" db="EMBL/GenBank/DDBJ databases">
        <authorList>
            <person name="Fiebig A."/>
        </authorList>
    </citation>
    <scope>NUCLEOTIDE SEQUENCE [LARGE SCALE GENOMIC DNA]</scope>
    <source>
        <strain evidence="6 7">DFL-43</strain>
    </source>
</reference>
<comment type="similarity">
    <text evidence="1">Belongs to the Gfa family.</text>
</comment>
<dbReference type="PANTHER" id="PTHR33337">
    <property type="entry name" value="GFA DOMAIN-CONTAINING PROTEIN"/>
    <property type="match status" value="1"/>
</dbReference>
<reference evidence="6 7" key="1">
    <citation type="submission" date="2007-10" db="EMBL/GenBank/DDBJ databases">
        <authorList>
            <person name="Wagner-Dobler I."/>
            <person name="Ferriera S."/>
            <person name="Johnson J."/>
            <person name="Kravitz S."/>
            <person name="Beeson K."/>
            <person name="Sutton G."/>
            <person name="Rogers Y.-H."/>
            <person name="Friedman R."/>
            <person name="Frazier M."/>
            <person name="Venter J.C."/>
        </authorList>
    </citation>
    <scope>NUCLEOTIDE SEQUENCE [LARGE SCALE GENOMIC DNA]</scope>
    <source>
        <strain evidence="6 7">DFL-43</strain>
    </source>
</reference>
<dbReference type="STRING" id="411684.HPDFL43_11741"/>
<dbReference type="OrthoDB" id="9807246at2"/>
<dbReference type="Gene3D" id="3.90.1590.10">
    <property type="entry name" value="glutathione-dependent formaldehyde- activating enzyme (gfa)"/>
    <property type="match status" value="1"/>
</dbReference>
<protein>
    <recommendedName>
        <fullName evidence="5">CENP-V/GFA domain-containing protein</fullName>
    </recommendedName>
</protein>
<dbReference type="GO" id="GO:0046872">
    <property type="term" value="F:metal ion binding"/>
    <property type="evidence" value="ECO:0007669"/>
    <property type="project" value="UniProtKB-KW"/>
</dbReference>
<evidence type="ECO:0000256" key="2">
    <source>
        <dbReference type="ARBA" id="ARBA00022723"/>
    </source>
</evidence>
<name>A9DB98_HOEPD</name>
<keyword evidence="4" id="KW-0456">Lyase</keyword>
<dbReference type="SUPFAM" id="SSF51316">
    <property type="entry name" value="Mss4-like"/>
    <property type="match status" value="1"/>
</dbReference>
<proteinExistence type="inferred from homology"/>
<dbReference type="InterPro" id="IPR011057">
    <property type="entry name" value="Mss4-like_sf"/>
</dbReference>
<dbReference type="PANTHER" id="PTHR33337:SF40">
    <property type="entry name" value="CENP-V_GFA DOMAIN-CONTAINING PROTEIN-RELATED"/>
    <property type="match status" value="1"/>
</dbReference>
<evidence type="ECO:0000256" key="4">
    <source>
        <dbReference type="ARBA" id="ARBA00023239"/>
    </source>
</evidence>
<dbReference type="PROSITE" id="PS51891">
    <property type="entry name" value="CENP_V_GFA"/>
    <property type="match status" value="1"/>
</dbReference>
<evidence type="ECO:0000256" key="3">
    <source>
        <dbReference type="ARBA" id="ARBA00022833"/>
    </source>
</evidence>
<dbReference type="eggNOG" id="COG3791">
    <property type="taxonomic scope" value="Bacteria"/>
</dbReference>
<accession>A9DB98</accession>
<dbReference type="HOGENOM" id="CLU_055491_4_0_5"/>